<dbReference type="Gene3D" id="3.40.50.150">
    <property type="entry name" value="Vaccinia Virus protein VP39"/>
    <property type="match status" value="1"/>
</dbReference>
<protein>
    <submittedName>
        <fullName evidence="4">O-methyltransferase</fullName>
    </submittedName>
</protein>
<dbReference type="InterPro" id="IPR050362">
    <property type="entry name" value="Cation-dep_OMT"/>
</dbReference>
<dbReference type="Proteomes" id="UP000886722">
    <property type="component" value="Unassembled WGS sequence"/>
</dbReference>
<dbReference type="InterPro" id="IPR002935">
    <property type="entry name" value="SAM_O-MeTrfase"/>
</dbReference>
<proteinExistence type="predicted"/>
<accession>A0A9D1KCC3</accession>
<gene>
    <name evidence="4" type="ORF">IAD06_00140</name>
</gene>
<reference evidence="4" key="1">
    <citation type="submission" date="2020-10" db="EMBL/GenBank/DDBJ databases">
        <authorList>
            <person name="Gilroy R."/>
        </authorList>
    </citation>
    <scope>NUCLEOTIDE SEQUENCE</scope>
    <source>
        <strain evidence="4">21143</strain>
    </source>
</reference>
<organism evidence="4 5">
    <name type="scientific">Candidatus Caccoplasma intestinavium</name>
    <dbReference type="NCBI Taxonomy" id="2840716"/>
    <lineage>
        <taxon>Bacteria</taxon>
        <taxon>Pseudomonadati</taxon>
        <taxon>Bacteroidota</taxon>
        <taxon>Bacteroidia</taxon>
        <taxon>Bacteroidales</taxon>
        <taxon>Bacteroidaceae</taxon>
        <taxon>Bacteroidaceae incertae sedis</taxon>
        <taxon>Candidatus Caccoplasma</taxon>
    </lineage>
</organism>
<name>A0A9D1KCC3_9BACT</name>
<dbReference type="GO" id="GO:0032259">
    <property type="term" value="P:methylation"/>
    <property type="evidence" value="ECO:0007669"/>
    <property type="project" value="UniProtKB-KW"/>
</dbReference>
<comment type="caution">
    <text evidence="4">The sequence shown here is derived from an EMBL/GenBank/DDBJ whole genome shotgun (WGS) entry which is preliminary data.</text>
</comment>
<sequence length="217" mass="24787">MTAEEALDEYILSHIDGEGELLARLSRDTHIHSLRPRMMSGHLQGRILKMICRMQCPRRILEIGTFTGYSTLCLAEGMPADAELHTVEIDDEIEDFTRQHLALSPFADRIHLHMGDAFDVVPRLGGSFDLVYIDADKRRYSDYYDMVFDRVVPGGMILADNTLWDHKVCDGHSHDTQTRAVMAFNDKIATDTRVEKVILPLRDGLTLIWKKQSPSRF</sequence>
<dbReference type="CDD" id="cd02440">
    <property type="entry name" value="AdoMet_MTases"/>
    <property type="match status" value="1"/>
</dbReference>
<evidence type="ECO:0000256" key="1">
    <source>
        <dbReference type="ARBA" id="ARBA00022603"/>
    </source>
</evidence>
<dbReference type="PANTHER" id="PTHR10509">
    <property type="entry name" value="O-METHYLTRANSFERASE-RELATED"/>
    <property type="match status" value="1"/>
</dbReference>
<evidence type="ECO:0000256" key="2">
    <source>
        <dbReference type="ARBA" id="ARBA00022679"/>
    </source>
</evidence>
<reference evidence="4" key="2">
    <citation type="journal article" date="2021" name="PeerJ">
        <title>Extensive microbial diversity within the chicken gut microbiome revealed by metagenomics and culture.</title>
        <authorList>
            <person name="Gilroy R."/>
            <person name="Ravi A."/>
            <person name="Getino M."/>
            <person name="Pursley I."/>
            <person name="Horton D.L."/>
            <person name="Alikhan N.F."/>
            <person name="Baker D."/>
            <person name="Gharbi K."/>
            <person name="Hall N."/>
            <person name="Watson M."/>
            <person name="Adriaenssens E.M."/>
            <person name="Foster-Nyarko E."/>
            <person name="Jarju S."/>
            <person name="Secka A."/>
            <person name="Antonio M."/>
            <person name="Oren A."/>
            <person name="Chaudhuri R.R."/>
            <person name="La Ragione R."/>
            <person name="Hildebrand F."/>
            <person name="Pallen M.J."/>
        </authorList>
    </citation>
    <scope>NUCLEOTIDE SEQUENCE</scope>
    <source>
        <strain evidence="4">21143</strain>
    </source>
</reference>
<dbReference type="PROSITE" id="PS51682">
    <property type="entry name" value="SAM_OMT_I"/>
    <property type="match status" value="1"/>
</dbReference>
<evidence type="ECO:0000313" key="4">
    <source>
        <dbReference type="EMBL" id="HIT38439.1"/>
    </source>
</evidence>
<dbReference type="EMBL" id="DVKT01000001">
    <property type="protein sequence ID" value="HIT38439.1"/>
    <property type="molecule type" value="Genomic_DNA"/>
</dbReference>
<keyword evidence="1" id="KW-0489">Methyltransferase</keyword>
<evidence type="ECO:0000313" key="5">
    <source>
        <dbReference type="Proteomes" id="UP000886722"/>
    </source>
</evidence>
<dbReference type="AlphaFoldDB" id="A0A9D1KCC3"/>
<dbReference type="InterPro" id="IPR029063">
    <property type="entry name" value="SAM-dependent_MTases_sf"/>
</dbReference>
<dbReference type="GO" id="GO:0008171">
    <property type="term" value="F:O-methyltransferase activity"/>
    <property type="evidence" value="ECO:0007669"/>
    <property type="project" value="InterPro"/>
</dbReference>
<dbReference type="GO" id="GO:0008757">
    <property type="term" value="F:S-adenosylmethionine-dependent methyltransferase activity"/>
    <property type="evidence" value="ECO:0007669"/>
    <property type="project" value="TreeGrafter"/>
</dbReference>
<keyword evidence="2" id="KW-0808">Transferase</keyword>
<keyword evidence="3" id="KW-0949">S-adenosyl-L-methionine</keyword>
<evidence type="ECO:0000256" key="3">
    <source>
        <dbReference type="ARBA" id="ARBA00022691"/>
    </source>
</evidence>
<dbReference type="Pfam" id="PF01596">
    <property type="entry name" value="Methyltransf_3"/>
    <property type="match status" value="1"/>
</dbReference>
<dbReference type="PANTHER" id="PTHR10509:SF14">
    <property type="entry name" value="CAFFEOYL-COA O-METHYLTRANSFERASE 3-RELATED"/>
    <property type="match status" value="1"/>
</dbReference>
<dbReference type="SUPFAM" id="SSF53335">
    <property type="entry name" value="S-adenosyl-L-methionine-dependent methyltransferases"/>
    <property type="match status" value="1"/>
</dbReference>